<evidence type="ECO:0000313" key="2">
    <source>
        <dbReference type="Proteomes" id="UP000005268"/>
    </source>
</evidence>
<dbReference type="EMBL" id="CP003588">
    <property type="protein sequence ID" value="AFK71588.1"/>
    <property type="molecule type" value="Genomic_DNA"/>
</dbReference>
<name>I3V1G7_PSEPU</name>
<gene>
    <name evidence="1" type="ORF">YSA_08915</name>
</gene>
<accession>I3V1G7</accession>
<sequence length="54" mass="5739">MAKTAQALCRERAAEQPPDFSVDTRIAGAAVQRLCGTVESAAAGMESPRAFWIT</sequence>
<dbReference type="KEGG" id="ppi:YSA_08915"/>
<dbReference type="HOGENOM" id="CLU_3047076_0_0_6"/>
<dbReference type="AlphaFoldDB" id="I3V1G7"/>
<reference evidence="1 2" key="1">
    <citation type="journal article" date="2012" name="J. Bacteriol.">
        <title>Complete Genome Sequence of the Naphthalene-Degrading Pseudomonas putida Strain ND6.</title>
        <authorList>
            <person name="Li S."/>
            <person name="Zhao H."/>
            <person name="Li Y."/>
            <person name="Niu S."/>
            <person name="Cai B."/>
        </authorList>
    </citation>
    <scope>NUCLEOTIDE SEQUENCE [LARGE SCALE GENOMIC DNA]</scope>
    <source>
        <strain evidence="1 2">ND6</strain>
    </source>
</reference>
<evidence type="ECO:0000313" key="1">
    <source>
        <dbReference type="EMBL" id="AFK71588.1"/>
    </source>
</evidence>
<dbReference type="Proteomes" id="UP000005268">
    <property type="component" value="Chromosome"/>
</dbReference>
<proteinExistence type="predicted"/>
<protein>
    <submittedName>
        <fullName evidence="1">Uncharacterized protein</fullName>
    </submittedName>
</protein>
<organism evidence="1 2">
    <name type="scientific">Pseudomonas putida ND6</name>
    <dbReference type="NCBI Taxonomy" id="231023"/>
    <lineage>
        <taxon>Bacteria</taxon>
        <taxon>Pseudomonadati</taxon>
        <taxon>Pseudomonadota</taxon>
        <taxon>Gammaproteobacteria</taxon>
        <taxon>Pseudomonadales</taxon>
        <taxon>Pseudomonadaceae</taxon>
        <taxon>Pseudomonas</taxon>
    </lineage>
</organism>